<keyword evidence="4" id="KW-0732">Signal</keyword>
<dbReference type="RefSeq" id="WP_283434672.1">
    <property type="nucleotide sequence ID" value="NZ_FXUG01000016.1"/>
</dbReference>
<dbReference type="InterPro" id="IPR010131">
    <property type="entry name" value="MdtP/NodT-like"/>
</dbReference>
<comment type="similarity">
    <text evidence="1">Belongs to the outer membrane factor (OMF) (TC 1.B.17) family.</text>
</comment>
<sequence length="633" mass="69318">MSHPKTRAFHAIRQKRNLSRAALAGMLLVLPSCSIPSLRHASPGPAMPASFQNATFDNDSEPLDANESIDDDDTALLNQSGYGDQAHQSAGDTSSPDEHADGTPAKLTAYKPNSNPNSKPGDDSVSFASFLESATSLDSEQSPETEMSPTSGNSPDASQSEQSEESLVSLNDGLISSETVITDPIDGLIYGNTNYDNSARLSQYEFFNDPALTGLIAEAMVGNQELKILAQEIRIACLEVQARSGEYLPFVTLGGRAGLEKSGRHTRAGAVEESLNVANGKAFPDPLPDFLVAADVSWEMDIWKKLRNAQSAAAYRYLGTREGRNYIQTRLVAELAESYYELLALDSRLDTLDKTIEIQKQSLRFAKAKKKAARGTELAVQRFQAEVRKNQSEKLIIQQEIIEAENRINFIVGRYPQPIDRAALEYIDLDLRALNVGVPSQQLQNRADIRQAERELTAAGLDVKVARARFYPSLTLTAGLGWNAFSTGYLFRTPESLIYGVAGELVGPLINKRAIKADYLSANAAQLQAVYNYQQTVLQAHIEVVNHMTKVDNYRQSIEIKKQQLQALEASVDSATKLFQNARAEYVEVLLAQREFMEAKMTLIETKQQQLAAVVNTYQALGGGAGATLTSVN</sequence>
<feature type="compositionally biased region" description="Polar residues" evidence="3">
    <location>
        <begin position="76"/>
        <end position="94"/>
    </location>
</feature>
<keyword evidence="6" id="KW-1185">Reference proteome</keyword>
<feature type="compositionally biased region" description="Polar residues" evidence="3">
    <location>
        <begin position="132"/>
        <end position="157"/>
    </location>
</feature>
<dbReference type="Proteomes" id="UP001158067">
    <property type="component" value="Unassembled WGS sequence"/>
</dbReference>
<comment type="caution">
    <text evidence="5">The sequence shown here is derived from an EMBL/GenBank/DDBJ whole genome shotgun (WGS) entry which is preliminary data.</text>
</comment>
<keyword evidence="2" id="KW-0175">Coiled coil</keyword>
<accession>A0ABY1QLM8</accession>
<evidence type="ECO:0000256" key="4">
    <source>
        <dbReference type="SAM" id="SignalP"/>
    </source>
</evidence>
<evidence type="ECO:0000256" key="1">
    <source>
        <dbReference type="ARBA" id="ARBA00007613"/>
    </source>
</evidence>
<dbReference type="InterPro" id="IPR003423">
    <property type="entry name" value="OMP_efflux"/>
</dbReference>
<reference evidence="5 6" key="1">
    <citation type="submission" date="2017-05" db="EMBL/GenBank/DDBJ databases">
        <authorList>
            <person name="Varghese N."/>
            <person name="Submissions S."/>
        </authorList>
    </citation>
    <scope>NUCLEOTIDE SEQUENCE [LARGE SCALE GENOMIC DNA]</scope>
    <source>
        <strain evidence="5 6">DSM 25457</strain>
    </source>
</reference>
<name>A0ABY1QLM8_9BACT</name>
<feature type="region of interest" description="Disordered" evidence="3">
    <location>
        <begin position="41"/>
        <end position="168"/>
    </location>
</feature>
<dbReference type="PANTHER" id="PTHR30203">
    <property type="entry name" value="OUTER MEMBRANE CATION EFFLUX PROTEIN"/>
    <property type="match status" value="1"/>
</dbReference>
<feature type="coiled-coil region" evidence="2">
    <location>
        <begin position="551"/>
        <end position="585"/>
    </location>
</feature>
<evidence type="ECO:0000313" key="5">
    <source>
        <dbReference type="EMBL" id="SMP73078.1"/>
    </source>
</evidence>
<feature type="compositionally biased region" description="Acidic residues" evidence="3">
    <location>
        <begin position="58"/>
        <end position="74"/>
    </location>
</feature>
<dbReference type="Gene3D" id="2.20.200.10">
    <property type="entry name" value="Outer membrane efflux proteins (OEP)"/>
    <property type="match status" value="1"/>
</dbReference>
<feature type="chain" id="PRO_5047153523" evidence="4">
    <location>
        <begin position="42"/>
        <end position="633"/>
    </location>
</feature>
<feature type="signal peptide" evidence="4">
    <location>
        <begin position="1"/>
        <end position="41"/>
    </location>
</feature>
<dbReference type="SUPFAM" id="SSF56954">
    <property type="entry name" value="Outer membrane efflux proteins (OEP)"/>
    <property type="match status" value="1"/>
</dbReference>
<proteinExistence type="inferred from homology"/>
<dbReference type="Pfam" id="PF02321">
    <property type="entry name" value="OEP"/>
    <property type="match status" value="2"/>
</dbReference>
<dbReference type="EMBL" id="FXUG01000016">
    <property type="protein sequence ID" value="SMP73078.1"/>
    <property type="molecule type" value="Genomic_DNA"/>
</dbReference>
<dbReference type="Gene3D" id="1.20.1600.10">
    <property type="entry name" value="Outer membrane efflux proteins (OEP)"/>
    <property type="match status" value="1"/>
</dbReference>
<evidence type="ECO:0000313" key="6">
    <source>
        <dbReference type="Proteomes" id="UP001158067"/>
    </source>
</evidence>
<protein>
    <submittedName>
        <fullName evidence="5">Efflux transporter, outer membrane factor (OMF) lipoprotein, NodT family</fullName>
    </submittedName>
</protein>
<evidence type="ECO:0000256" key="3">
    <source>
        <dbReference type="SAM" id="MobiDB-lite"/>
    </source>
</evidence>
<keyword evidence="5" id="KW-0449">Lipoprotein</keyword>
<evidence type="ECO:0000256" key="2">
    <source>
        <dbReference type="SAM" id="Coils"/>
    </source>
</evidence>
<gene>
    <name evidence="5" type="ORF">SAMN06265222_11618</name>
</gene>
<organism evidence="5 6">
    <name type="scientific">Neorhodopirellula lusitana</name>
    <dbReference type="NCBI Taxonomy" id="445327"/>
    <lineage>
        <taxon>Bacteria</taxon>
        <taxon>Pseudomonadati</taxon>
        <taxon>Planctomycetota</taxon>
        <taxon>Planctomycetia</taxon>
        <taxon>Pirellulales</taxon>
        <taxon>Pirellulaceae</taxon>
        <taxon>Neorhodopirellula</taxon>
    </lineage>
</organism>
<dbReference type="PANTHER" id="PTHR30203:SF30">
    <property type="entry name" value="OUTER MEMBRANE PROTEIN-RELATED"/>
    <property type="match status" value="1"/>
</dbReference>